<organism evidence="1">
    <name type="scientific">Utricularia reniformis</name>
    <dbReference type="NCBI Taxonomy" id="192314"/>
    <lineage>
        <taxon>Eukaryota</taxon>
        <taxon>Viridiplantae</taxon>
        <taxon>Streptophyta</taxon>
        <taxon>Embryophyta</taxon>
        <taxon>Tracheophyta</taxon>
        <taxon>Spermatophyta</taxon>
        <taxon>Magnoliopsida</taxon>
        <taxon>eudicotyledons</taxon>
        <taxon>Gunneridae</taxon>
        <taxon>Pentapetalae</taxon>
        <taxon>asterids</taxon>
        <taxon>lamiids</taxon>
        <taxon>Lamiales</taxon>
        <taxon>Lentibulariaceae</taxon>
        <taxon>Utricularia</taxon>
    </lineage>
</organism>
<sequence>MINSNTHKTTRTVAPTISKYYQNTHSNMCIFFPTFWYGCSLRFEQPRNCEYSQASADKTSLTPL</sequence>
<evidence type="ECO:0000313" key="1">
    <source>
        <dbReference type="EMBL" id="ART30816.1"/>
    </source>
</evidence>
<reference evidence="1" key="1">
    <citation type="submission" date="2017-03" db="EMBL/GenBank/DDBJ databases">
        <title>The mitochondrial genome of the carnivorous plant Utricularia reniformis (Lentibulariaceae): structure, comparative analysis and evolutionary landmarks.</title>
        <authorList>
            <person name="Silva S.R."/>
            <person name="Alvarenga D.O."/>
            <person name="Michael T.P."/>
            <person name="Miranda V.F.O."/>
            <person name="Varani A.M."/>
        </authorList>
    </citation>
    <scope>NUCLEOTIDE SEQUENCE</scope>
</reference>
<geneLocation type="mitochondrion" evidence="1"/>
<gene>
    <name evidence="1" type="ORF">AEK19_MT0560</name>
</gene>
<dbReference type="EMBL" id="KY774314">
    <property type="protein sequence ID" value="ART30816.1"/>
    <property type="molecule type" value="Genomic_DNA"/>
</dbReference>
<name>A0A1Y0B049_9LAMI</name>
<proteinExistence type="predicted"/>
<protein>
    <submittedName>
        <fullName evidence="1">Uncharacterized protein</fullName>
    </submittedName>
</protein>
<dbReference type="AlphaFoldDB" id="A0A1Y0B049"/>
<keyword evidence="1" id="KW-0496">Mitochondrion</keyword>
<accession>A0A1Y0B049</accession>